<dbReference type="GO" id="GO:0016020">
    <property type="term" value="C:membrane"/>
    <property type="evidence" value="ECO:0007669"/>
    <property type="project" value="UniProtKB-SubCell"/>
</dbReference>
<keyword evidence="6" id="KW-0479">Metal-binding</keyword>
<evidence type="ECO:0000256" key="2">
    <source>
        <dbReference type="ARBA" id="ARBA00007018"/>
    </source>
</evidence>
<evidence type="ECO:0008006" key="10">
    <source>
        <dbReference type="Google" id="ProtNLM"/>
    </source>
</evidence>
<dbReference type="Pfam" id="PF03006">
    <property type="entry name" value="HlyIII"/>
    <property type="match status" value="1"/>
</dbReference>
<evidence type="ECO:0000256" key="4">
    <source>
        <dbReference type="ARBA" id="ARBA00022989"/>
    </source>
</evidence>
<organism evidence="8 9">
    <name type="scientific">Heterodera schachtii</name>
    <name type="common">Sugarbeet cyst nematode worm</name>
    <name type="synonym">Tylenchus schachtii</name>
    <dbReference type="NCBI Taxonomy" id="97005"/>
    <lineage>
        <taxon>Eukaryota</taxon>
        <taxon>Metazoa</taxon>
        <taxon>Ecdysozoa</taxon>
        <taxon>Nematoda</taxon>
        <taxon>Chromadorea</taxon>
        <taxon>Rhabditida</taxon>
        <taxon>Tylenchina</taxon>
        <taxon>Tylenchomorpha</taxon>
        <taxon>Tylenchoidea</taxon>
        <taxon>Heteroderidae</taxon>
        <taxon>Heteroderinae</taxon>
        <taxon>Heterodera</taxon>
    </lineage>
</organism>
<name>A0ABD2JBS2_HETSC</name>
<feature type="binding site" evidence="6">
    <location>
        <position position="273"/>
    </location>
    <ligand>
        <name>Zn(2+)</name>
        <dbReference type="ChEBI" id="CHEBI:29105"/>
    </ligand>
</feature>
<keyword evidence="3 7" id="KW-0812">Transmembrane</keyword>
<proteinExistence type="inferred from homology"/>
<evidence type="ECO:0000256" key="3">
    <source>
        <dbReference type="ARBA" id="ARBA00022692"/>
    </source>
</evidence>
<dbReference type="Proteomes" id="UP001620645">
    <property type="component" value="Unassembled WGS sequence"/>
</dbReference>
<keyword evidence="5 7" id="KW-0472">Membrane</keyword>
<feature type="transmembrane region" description="Helical" evidence="7">
    <location>
        <begin position="230"/>
        <end position="251"/>
    </location>
</feature>
<dbReference type="PANTHER" id="PTHR20855">
    <property type="entry name" value="ADIPOR/PROGESTIN RECEPTOR-RELATED"/>
    <property type="match status" value="1"/>
</dbReference>
<dbReference type="PANTHER" id="PTHR20855:SF15">
    <property type="entry name" value="PROGESTIN AND ADIPOQ RECEPTOR FAMILY MEMBER 3"/>
    <property type="match status" value="1"/>
</dbReference>
<feature type="binding site" evidence="6">
    <location>
        <position position="120"/>
    </location>
    <ligand>
        <name>Zn(2+)</name>
        <dbReference type="ChEBI" id="CHEBI:29105"/>
    </ligand>
</feature>
<evidence type="ECO:0000256" key="5">
    <source>
        <dbReference type="ARBA" id="ARBA00023136"/>
    </source>
</evidence>
<feature type="transmembrane region" description="Helical" evidence="7">
    <location>
        <begin position="196"/>
        <end position="214"/>
    </location>
</feature>
<comment type="caution">
    <text evidence="8">The sequence shown here is derived from an EMBL/GenBank/DDBJ whole genome shotgun (WGS) entry which is preliminary data.</text>
</comment>
<feature type="transmembrane region" description="Helical" evidence="7">
    <location>
        <begin position="166"/>
        <end position="184"/>
    </location>
</feature>
<protein>
    <recommendedName>
        <fullName evidence="10">Progestin and adipoQ receptor family member 3</fullName>
    </recommendedName>
</protein>
<evidence type="ECO:0000256" key="7">
    <source>
        <dbReference type="SAM" id="Phobius"/>
    </source>
</evidence>
<evidence type="ECO:0000256" key="6">
    <source>
        <dbReference type="PIRSR" id="PIRSR604254-1"/>
    </source>
</evidence>
<dbReference type="EMBL" id="JBICCN010000168">
    <property type="protein sequence ID" value="KAL3088053.1"/>
    <property type="molecule type" value="Genomic_DNA"/>
</dbReference>
<comment type="similarity">
    <text evidence="2">Belongs to the ADIPOR family.</text>
</comment>
<keyword evidence="6" id="KW-0862">Zinc</keyword>
<evidence type="ECO:0000256" key="1">
    <source>
        <dbReference type="ARBA" id="ARBA00004141"/>
    </source>
</evidence>
<keyword evidence="4 7" id="KW-1133">Transmembrane helix</keyword>
<feature type="binding site" evidence="6">
    <location>
        <position position="269"/>
    </location>
    <ligand>
        <name>Zn(2+)</name>
        <dbReference type="ChEBI" id="CHEBI:29105"/>
    </ligand>
</feature>
<feature type="transmembrane region" description="Helical" evidence="7">
    <location>
        <begin position="99"/>
        <end position="122"/>
    </location>
</feature>
<dbReference type="InterPro" id="IPR004254">
    <property type="entry name" value="AdipoR/HlyIII-related"/>
</dbReference>
<dbReference type="AlphaFoldDB" id="A0ABD2JBS2"/>
<feature type="transmembrane region" description="Helical" evidence="7">
    <location>
        <begin position="134"/>
        <end position="154"/>
    </location>
</feature>
<sequence length="344" mass="39622">MGQRRCVHCQTANFCTRHNKIRLLHRDKLKPCMWLNKHIQSHYRPLELPWTLCMRSIFHWNNETVNVWSHLLGFVWFVYLQWWALNESLPSVNAPIADYWVMGTAMLCSQLCMLLSSAYHIFGCHSPQRRKQWLRADLFGVSAGLSGLYMTGLYTSFYHFPELQKFYGTLIGAMVVLIAIYVPFRRFSIQSKRRFGVPDALYLSMALIALYPTWHWTQLHGGLSNDHVRQWLPCLFALFALLGFAFAFYVSQIPERILPGKFDVIGCSHQWWHLLILAALTYSHNTGIQLLITYHRTALIRQQPLHADQMLLHSAASPFVPALSSSGRMGTNLLNHTATSNNGG</sequence>
<keyword evidence="9" id="KW-1185">Reference proteome</keyword>
<reference evidence="8 9" key="1">
    <citation type="submission" date="2024-10" db="EMBL/GenBank/DDBJ databases">
        <authorList>
            <person name="Kim D."/>
        </authorList>
    </citation>
    <scope>NUCLEOTIDE SEQUENCE [LARGE SCALE GENOMIC DNA]</scope>
    <source>
        <strain evidence="8">Taebaek</strain>
    </source>
</reference>
<gene>
    <name evidence="8" type="ORF">niasHS_009339</name>
</gene>
<feature type="transmembrane region" description="Helical" evidence="7">
    <location>
        <begin position="65"/>
        <end position="84"/>
    </location>
</feature>
<evidence type="ECO:0000313" key="8">
    <source>
        <dbReference type="EMBL" id="KAL3088053.1"/>
    </source>
</evidence>
<evidence type="ECO:0000313" key="9">
    <source>
        <dbReference type="Proteomes" id="UP001620645"/>
    </source>
</evidence>
<comment type="subcellular location">
    <subcellularLocation>
        <location evidence="1">Membrane</location>
        <topology evidence="1">Multi-pass membrane protein</topology>
    </subcellularLocation>
</comment>
<accession>A0ABD2JBS2</accession>